<protein>
    <submittedName>
        <fullName evidence="4">Carbon-nitrogen hydrolase family protein</fullName>
    </submittedName>
</protein>
<dbReference type="PROSITE" id="PS00921">
    <property type="entry name" value="NITRIL_CHT_2"/>
    <property type="match status" value="1"/>
</dbReference>
<dbReference type="InterPro" id="IPR044149">
    <property type="entry name" value="Nitrilases_CHs"/>
</dbReference>
<dbReference type="InterPro" id="IPR003010">
    <property type="entry name" value="C-N_Hydrolase"/>
</dbReference>
<reference evidence="4 5" key="1">
    <citation type="submission" date="2019-08" db="EMBL/GenBank/DDBJ databases">
        <title>Lewinella sp. strain SSH13 Genome sequencing and assembly.</title>
        <authorList>
            <person name="Kim I."/>
        </authorList>
    </citation>
    <scope>NUCLEOTIDE SEQUENCE [LARGE SCALE GENOMIC DNA]</scope>
    <source>
        <strain evidence="4 5">SSH13</strain>
    </source>
</reference>
<keyword evidence="4" id="KW-0378">Hydrolase</keyword>
<proteinExistence type="inferred from homology"/>
<dbReference type="AlphaFoldDB" id="A0A5C7G022"/>
<evidence type="ECO:0000313" key="5">
    <source>
        <dbReference type="Proteomes" id="UP000321907"/>
    </source>
</evidence>
<comment type="caution">
    <text evidence="4">The sequence shown here is derived from an EMBL/GenBank/DDBJ whole genome shotgun (WGS) entry which is preliminary data.</text>
</comment>
<evidence type="ECO:0000256" key="2">
    <source>
        <dbReference type="PROSITE-ProRule" id="PRU10139"/>
    </source>
</evidence>
<comment type="similarity">
    <text evidence="1">Belongs to the carbon-nitrogen hydrolase superfamily. Nitrilase family.</text>
</comment>
<dbReference type="Proteomes" id="UP000321907">
    <property type="component" value="Unassembled WGS sequence"/>
</dbReference>
<dbReference type="Pfam" id="PF00795">
    <property type="entry name" value="CN_hydrolase"/>
    <property type="match status" value="1"/>
</dbReference>
<evidence type="ECO:0000313" key="4">
    <source>
        <dbReference type="EMBL" id="TXF91400.1"/>
    </source>
</evidence>
<dbReference type="SUPFAM" id="SSF56317">
    <property type="entry name" value="Carbon-nitrogen hydrolase"/>
    <property type="match status" value="1"/>
</dbReference>
<dbReference type="EMBL" id="VOXD01000002">
    <property type="protein sequence ID" value="TXF91400.1"/>
    <property type="molecule type" value="Genomic_DNA"/>
</dbReference>
<dbReference type="PROSITE" id="PS50263">
    <property type="entry name" value="CN_HYDROLASE"/>
    <property type="match status" value="1"/>
</dbReference>
<dbReference type="RefSeq" id="WP_147928940.1">
    <property type="nucleotide sequence ID" value="NZ_VOXD01000002.1"/>
</dbReference>
<dbReference type="PANTHER" id="PTHR46044">
    <property type="entry name" value="NITRILASE"/>
    <property type="match status" value="1"/>
</dbReference>
<dbReference type="CDD" id="cd07564">
    <property type="entry name" value="nitrilases_CHs"/>
    <property type="match status" value="1"/>
</dbReference>
<feature type="active site" description="Proton acceptor" evidence="2">
    <location>
        <position position="43"/>
    </location>
</feature>
<name>A0A5C7G022_9BACT</name>
<dbReference type="GO" id="GO:0000257">
    <property type="term" value="F:nitrilase activity"/>
    <property type="evidence" value="ECO:0007669"/>
    <property type="project" value="UniProtKB-ARBA"/>
</dbReference>
<keyword evidence="5" id="KW-1185">Reference proteome</keyword>
<feature type="domain" description="CN hydrolase" evidence="3">
    <location>
        <begin position="3"/>
        <end position="278"/>
    </location>
</feature>
<organism evidence="4 5">
    <name type="scientific">Neolewinella aurantiaca</name>
    <dbReference type="NCBI Taxonomy" id="2602767"/>
    <lineage>
        <taxon>Bacteria</taxon>
        <taxon>Pseudomonadati</taxon>
        <taxon>Bacteroidota</taxon>
        <taxon>Saprospiria</taxon>
        <taxon>Saprospirales</taxon>
        <taxon>Lewinellaceae</taxon>
        <taxon>Neolewinella</taxon>
    </lineage>
</organism>
<accession>A0A5C7G022</accession>
<dbReference type="InterPro" id="IPR000132">
    <property type="entry name" value="Nitrilase/CN_hydratase_CS"/>
</dbReference>
<gene>
    <name evidence="4" type="ORF">FUA23_01510</name>
</gene>
<dbReference type="PROSITE" id="PS00920">
    <property type="entry name" value="NITRIL_CHT_1"/>
    <property type="match status" value="1"/>
</dbReference>
<evidence type="ECO:0000256" key="1">
    <source>
        <dbReference type="ARBA" id="ARBA00008129"/>
    </source>
</evidence>
<dbReference type="OrthoDB" id="9811121at2"/>
<sequence length="305" mass="33526">MKVKVAVLQYPPVFFDKEATLARTEQLVSEYATGGTQLILFPESFIPGYPRGFGFGAVIGSRSAEGRQLYADYLANSIDLESEDRSRLEAIARKNEVYIVIGVTERIGGSLYCSMLYLSPDNGLEAVHRKIKPTGSERLIWGEAPVYGKKGAGAGANMAAVQTGFGKIGGLICWENYMPLARMALYEQGVQLYLAPTADSREVWTSTLRHIALEGRCFVLGCNQYFTKSMYSPEHQALARDEPEEMCPGGSIIVSPLGEVIAGPLVGKAGALVAELDLDDIPRARLDFDVVGHYARPDLFRFQWR</sequence>
<dbReference type="PANTHER" id="PTHR46044:SF1">
    <property type="entry name" value="CN HYDROLASE DOMAIN-CONTAINING PROTEIN"/>
    <property type="match status" value="1"/>
</dbReference>
<dbReference type="InterPro" id="IPR036526">
    <property type="entry name" value="C-N_Hydrolase_sf"/>
</dbReference>
<evidence type="ECO:0000259" key="3">
    <source>
        <dbReference type="PROSITE" id="PS50263"/>
    </source>
</evidence>
<dbReference type="Gene3D" id="3.60.110.10">
    <property type="entry name" value="Carbon-nitrogen hydrolase"/>
    <property type="match status" value="1"/>
</dbReference>